<organism evidence="6 7">
    <name type="scientific">Modestobacter marinus</name>
    <dbReference type="NCBI Taxonomy" id="477641"/>
    <lineage>
        <taxon>Bacteria</taxon>
        <taxon>Bacillati</taxon>
        <taxon>Actinomycetota</taxon>
        <taxon>Actinomycetes</taxon>
        <taxon>Geodermatophilales</taxon>
        <taxon>Geodermatophilaceae</taxon>
        <taxon>Modestobacter</taxon>
    </lineage>
</organism>
<dbReference type="SUPFAM" id="SSF53335">
    <property type="entry name" value="S-adenosyl-L-methionine-dependent methyltransferases"/>
    <property type="match status" value="1"/>
</dbReference>
<dbReference type="CDD" id="cd02440">
    <property type="entry name" value="AdoMet_MTases"/>
    <property type="match status" value="1"/>
</dbReference>
<reference evidence="6 7" key="3">
    <citation type="submission" date="2020-02" db="EMBL/GenBank/DDBJ databases">
        <title>Sequencing the genomes of 1000 actinobacteria strains.</title>
        <authorList>
            <person name="Klenk H.-P."/>
        </authorList>
    </citation>
    <scope>NUCLEOTIDE SEQUENCE [LARGE SCALE GENOMIC DNA]</scope>
    <source>
        <strain evidence="6 7">DSM 45201</strain>
    </source>
</reference>
<dbReference type="Gene3D" id="3.40.50.150">
    <property type="entry name" value="Vaccinia Virus protein VP39"/>
    <property type="match status" value="1"/>
</dbReference>
<sequence>MRDTDLPAEEFWESFYAARERVWSGRPNVALVDVVGPLTPGTALDLGCAEGADSVWLAAHGWTVTGVDLSATALARAATHAAEAGVALDLQVHDLAQSFPDGRFDLVSACFLQSPVEFPRTRVLRRAAGAVAPGGLLLVEHGSAPSWSWAPPDLVFPTPEQALAELDLDPAEWTTERLGAPEREATGPNGETGVLTDIVLALRRRAG</sequence>
<evidence type="ECO:0000259" key="4">
    <source>
        <dbReference type="Pfam" id="PF13649"/>
    </source>
</evidence>
<evidence type="ECO:0000256" key="2">
    <source>
        <dbReference type="ARBA" id="ARBA00022679"/>
    </source>
</evidence>
<keyword evidence="1 6" id="KW-0489">Methyltransferase</keyword>
<evidence type="ECO:0000256" key="3">
    <source>
        <dbReference type="ARBA" id="ARBA00022691"/>
    </source>
</evidence>
<accession>A0A846LL31</accession>
<keyword evidence="3" id="KW-0949">S-adenosyl-L-methionine</keyword>
<gene>
    <name evidence="6" type="ORF">FB380_002643</name>
    <name evidence="5" type="ORF">GCM10011589_39740</name>
</gene>
<dbReference type="GO" id="GO:0008168">
    <property type="term" value="F:methyltransferase activity"/>
    <property type="evidence" value="ECO:0007669"/>
    <property type="project" value="UniProtKB-KW"/>
</dbReference>
<comment type="caution">
    <text evidence="6">The sequence shown here is derived from an EMBL/GenBank/DDBJ whole genome shotgun (WGS) entry which is preliminary data.</text>
</comment>
<reference evidence="5" key="1">
    <citation type="journal article" date="2014" name="Int. J. Syst. Evol. Microbiol.">
        <title>Complete genome of a new Firmicutes species belonging to the dominant human colonic microbiota ('Ruminococcus bicirculans') reveals two chromosomes and a selective capacity to utilize plant glucans.</title>
        <authorList>
            <consortium name="NISC Comparative Sequencing Program"/>
            <person name="Wegmann U."/>
            <person name="Louis P."/>
            <person name="Goesmann A."/>
            <person name="Henrissat B."/>
            <person name="Duncan S.H."/>
            <person name="Flint H.J."/>
        </authorList>
    </citation>
    <scope>NUCLEOTIDE SEQUENCE</scope>
    <source>
        <strain evidence="5">CGMCC 4.5581</strain>
    </source>
</reference>
<proteinExistence type="predicted"/>
<dbReference type="PANTHER" id="PTHR43464">
    <property type="entry name" value="METHYLTRANSFERASE"/>
    <property type="match status" value="1"/>
</dbReference>
<keyword evidence="2 6" id="KW-0808">Transferase</keyword>
<dbReference type="Proteomes" id="UP000552836">
    <property type="component" value="Unassembled WGS sequence"/>
</dbReference>
<dbReference type="AlphaFoldDB" id="A0A846LL31"/>
<evidence type="ECO:0000313" key="6">
    <source>
        <dbReference type="EMBL" id="NIH68197.1"/>
    </source>
</evidence>
<dbReference type="PANTHER" id="PTHR43464:SF19">
    <property type="entry name" value="UBIQUINONE BIOSYNTHESIS O-METHYLTRANSFERASE, MITOCHONDRIAL"/>
    <property type="match status" value="1"/>
</dbReference>
<evidence type="ECO:0000256" key="1">
    <source>
        <dbReference type="ARBA" id="ARBA00022603"/>
    </source>
</evidence>
<protein>
    <submittedName>
        <fullName evidence="5 6">Methyltransferase</fullName>
    </submittedName>
</protein>
<reference evidence="8" key="2">
    <citation type="journal article" date="2019" name="Int. J. Syst. Evol. Microbiol.">
        <title>The Global Catalogue of Microorganisms (GCM) 10K type strain sequencing project: providing services to taxonomists for standard genome sequencing and annotation.</title>
        <authorList>
            <consortium name="The Broad Institute Genomics Platform"/>
            <consortium name="The Broad Institute Genome Sequencing Center for Infectious Disease"/>
            <person name="Wu L."/>
            <person name="Ma J."/>
        </authorList>
    </citation>
    <scope>NUCLEOTIDE SEQUENCE [LARGE SCALE GENOMIC DNA]</scope>
    <source>
        <strain evidence="8">CGMCC 4.5581</strain>
    </source>
</reference>
<dbReference type="InterPro" id="IPR029063">
    <property type="entry name" value="SAM-dependent_MTases_sf"/>
</dbReference>
<dbReference type="Proteomes" id="UP000648663">
    <property type="component" value="Unassembled WGS sequence"/>
</dbReference>
<keyword evidence="8" id="KW-1185">Reference proteome</keyword>
<evidence type="ECO:0000313" key="7">
    <source>
        <dbReference type="Proteomes" id="UP000552836"/>
    </source>
</evidence>
<evidence type="ECO:0000313" key="5">
    <source>
        <dbReference type="EMBL" id="GGL79549.1"/>
    </source>
</evidence>
<name>A0A846LL31_9ACTN</name>
<dbReference type="EMBL" id="JAAMPA010000001">
    <property type="protein sequence ID" value="NIH68197.1"/>
    <property type="molecule type" value="Genomic_DNA"/>
</dbReference>
<dbReference type="GO" id="GO:0032259">
    <property type="term" value="P:methylation"/>
    <property type="evidence" value="ECO:0007669"/>
    <property type="project" value="UniProtKB-KW"/>
</dbReference>
<dbReference type="InterPro" id="IPR041698">
    <property type="entry name" value="Methyltransf_25"/>
</dbReference>
<dbReference type="RefSeq" id="WP_166755448.1">
    <property type="nucleotide sequence ID" value="NZ_BAABJU010000005.1"/>
</dbReference>
<dbReference type="Pfam" id="PF13649">
    <property type="entry name" value="Methyltransf_25"/>
    <property type="match status" value="1"/>
</dbReference>
<evidence type="ECO:0000313" key="8">
    <source>
        <dbReference type="Proteomes" id="UP000648663"/>
    </source>
</evidence>
<dbReference type="EMBL" id="BMMI01000008">
    <property type="protein sequence ID" value="GGL79549.1"/>
    <property type="molecule type" value="Genomic_DNA"/>
</dbReference>
<reference evidence="5" key="4">
    <citation type="submission" date="2024-05" db="EMBL/GenBank/DDBJ databases">
        <authorList>
            <person name="Sun Q."/>
            <person name="Zhou Y."/>
        </authorList>
    </citation>
    <scope>NUCLEOTIDE SEQUENCE</scope>
    <source>
        <strain evidence="5">CGMCC 4.5581</strain>
    </source>
</reference>
<feature type="domain" description="Methyltransferase" evidence="4">
    <location>
        <begin position="44"/>
        <end position="135"/>
    </location>
</feature>